<protein>
    <submittedName>
        <fullName evidence="1">Uncharacterized protein</fullName>
    </submittedName>
</protein>
<reference evidence="2" key="1">
    <citation type="journal article" date="2015" name="Nat. Genet.">
        <title>The genome and transcriptome of the zoonotic hookworm Ancylostoma ceylanicum identify infection-specific gene families.</title>
        <authorList>
            <person name="Schwarz E.M."/>
            <person name="Hu Y."/>
            <person name="Antoshechkin I."/>
            <person name="Miller M.M."/>
            <person name="Sternberg P.W."/>
            <person name="Aroian R.V."/>
        </authorList>
    </citation>
    <scope>NUCLEOTIDE SEQUENCE</scope>
    <source>
        <strain evidence="2">HY135</strain>
    </source>
</reference>
<keyword evidence="2" id="KW-1185">Reference proteome</keyword>
<sequence>MLRLHGLSDLCRYEAMSKIEEASTHRPTPPPQVLPPQLQVKARLSEVHLLSWSRTNKRRVRTTTIFGCMKITYCYCYWCY</sequence>
<evidence type="ECO:0000313" key="1">
    <source>
        <dbReference type="EMBL" id="EYC06443.1"/>
    </source>
</evidence>
<gene>
    <name evidence="1" type="primary">Acey_s0076.g1066</name>
    <name evidence="1" type="ORF">Y032_0076g1066</name>
</gene>
<dbReference type="Proteomes" id="UP000024635">
    <property type="component" value="Unassembled WGS sequence"/>
</dbReference>
<proteinExistence type="predicted"/>
<dbReference type="AlphaFoldDB" id="A0A016TVP5"/>
<organism evidence="1 2">
    <name type="scientific">Ancylostoma ceylanicum</name>
    <dbReference type="NCBI Taxonomy" id="53326"/>
    <lineage>
        <taxon>Eukaryota</taxon>
        <taxon>Metazoa</taxon>
        <taxon>Ecdysozoa</taxon>
        <taxon>Nematoda</taxon>
        <taxon>Chromadorea</taxon>
        <taxon>Rhabditida</taxon>
        <taxon>Rhabditina</taxon>
        <taxon>Rhabditomorpha</taxon>
        <taxon>Strongyloidea</taxon>
        <taxon>Ancylostomatidae</taxon>
        <taxon>Ancylostomatinae</taxon>
        <taxon>Ancylostoma</taxon>
    </lineage>
</organism>
<dbReference type="EMBL" id="JARK01001412">
    <property type="protein sequence ID" value="EYC06443.1"/>
    <property type="molecule type" value="Genomic_DNA"/>
</dbReference>
<name>A0A016TVP5_9BILA</name>
<comment type="caution">
    <text evidence="1">The sequence shown here is derived from an EMBL/GenBank/DDBJ whole genome shotgun (WGS) entry which is preliminary data.</text>
</comment>
<accession>A0A016TVP5</accession>
<evidence type="ECO:0000313" key="2">
    <source>
        <dbReference type="Proteomes" id="UP000024635"/>
    </source>
</evidence>